<evidence type="ECO:0000313" key="3">
    <source>
        <dbReference type="EMBL" id="SUT95467.1"/>
    </source>
</evidence>
<evidence type="ECO:0000313" key="2">
    <source>
        <dbReference type="EMBL" id="QPS04834.1"/>
    </source>
</evidence>
<feature type="transmembrane region" description="Helical" evidence="1">
    <location>
        <begin position="43"/>
        <end position="67"/>
    </location>
</feature>
<organism evidence="3 4">
    <name type="scientific">Acinetobacter johnsonii</name>
    <dbReference type="NCBI Taxonomy" id="40214"/>
    <lineage>
        <taxon>Bacteria</taxon>
        <taxon>Pseudomonadati</taxon>
        <taxon>Pseudomonadota</taxon>
        <taxon>Gammaproteobacteria</taxon>
        <taxon>Moraxellales</taxon>
        <taxon>Moraxellaceae</taxon>
        <taxon>Acinetobacter</taxon>
    </lineage>
</organism>
<reference evidence="2 5" key="2">
    <citation type="submission" date="2020-12" db="EMBL/GenBank/DDBJ databases">
        <title>FDA dAtabase for Regulatory Grade micrObial Sequences (FDA-ARGOS): Supporting development and validation of Infectious Disease Dx tests.</title>
        <authorList>
            <person name="Sproer C."/>
            <person name="Gronow S."/>
            <person name="Severitt S."/>
            <person name="Schroder I."/>
            <person name="Tallon L."/>
            <person name="Sadzewicz L."/>
            <person name="Zhao X."/>
            <person name="Boylan J."/>
            <person name="Ott S."/>
            <person name="Bowen H."/>
            <person name="Vavikolanu K."/>
            <person name="Mehta A."/>
            <person name="Aluvathingal J."/>
            <person name="Nadendla S."/>
            <person name="Lowell S."/>
            <person name="Myers T."/>
            <person name="Yan Y."/>
            <person name="Sichtig H."/>
        </authorList>
    </citation>
    <scope>NUCLEOTIDE SEQUENCE [LARGE SCALE GENOMIC DNA]</scope>
    <source>
        <strain evidence="2 5">FDAARGOS_910</strain>
    </source>
</reference>
<name>A0A380U2Q6_ACIJO</name>
<proteinExistence type="predicted"/>
<gene>
    <name evidence="2" type="ORF">I6G67_05065</name>
    <name evidence="3" type="ORF">NCTC10308_01745</name>
</gene>
<reference evidence="3 4" key="1">
    <citation type="submission" date="2018-06" db="EMBL/GenBank/DDBJ databases">
        <authorList>
            <consortium name="Pathogen Informatics"/>
            <person name="Doyle S."/>
        </authorList>
    </citation>
    <scope>NUCLEOTIDE SEQUENCE [LARGE SCALE GENOMIC DNA]</scope>
    <source>
        <strain evidence="3 4">NCTC10308</strain>
    </source>
</reference>
<evidence type="ECO:0000313" key="5">
    <source>
        <dbReference type="Proteomes" id="UP000595107"/>
    </source>
</evidence>
<dbReference type="EMBL" id="CP065666">
    <property type="protein sequence ID" value="QPS04834.1"/>
    <property type="molecule type" value="Genomic_DNA"/>
</dbReference>
<sequence length="99" mass="11342">MNKHLKTIVGFKNGTRSIFSDLRCDVLDALEDLWSVIKVFAKAVFVIAVWLFSLCLVVLALPLATYLRIKWEREAKEKHEKARKGLLERMSPVNRGAND</sequence>
<protein>
    <submittedName>
        <fullName evidence="3">Uncharacterized protein</fullName>
    </submittedName>
</protein>
<evidence type="ECO:0000313" key="4">
    <source>
        <dbReference type="Proteomes" id="UP000254227"/>
    </source>
</evidence>
<evidence type="ECO:0000256" key="1">
    <source>
        <dbReference type="SAM" id="Phobius"/>
    </source>
</evidence>
<dbReference type="AlphaFoldDB" id="A0A380U2Q6"/>
<dbReference type="Proteomes" id="UP000254227">
    <property type="component" value="Unassembled WGS sequence"/>
</dbReference>
<dbReference type="EMBL" id="UFRV01000006">
    <property type="protein sequence ID" value="SUT95467.1"/>
    <property type="molecule type" value="Genomic_DNA"/>
</dbReference>
<keyword evidence="1" id="KW-0472">Membrane</keyword>
<accession>A0A380U2Q6</accession>
<keyword evidence="1" id="KW-1133">Transmembrane helix</keyword>
<dbReference type="Proteomes" id="UP000595107">
    <property type="component" value="Chromosome"/>
</dbReference>
<keyword evidence="1" id="KW-0812">Transmembrane</keyword>
<dbReference type="RefSeq" id="WP_004695903.1">
    <property type="nucleotide sequence ID" value="NZ_BBTB01000032.1"/>
</dbReference>